<dbReference type="SUPFAM" id="SSF56436">
    <property type="entry name" value="C-type lectin-like"/>
    <property type="match status" value="1"/>
</dbReference>
<dbReference type="InterPro" id="IPR016187">
    <property type="entry name" value="CTDL_fold"/>
</dbReference>
<proteinExistence type="predicted"/>
<feature type="compositionally biased region" description="Low complexity" evidence="1">
    <location>
        <begin position="681"/>
        <end position="695"/>
    </location>
</feature>
<evidence type="ECO:0000313" key="4">
    <source>
        <dbReference type="Proteomes" id="UP001458880"/>
    </source>
</evidence>
<comment type="caution">
    <text evidence="3">The sequence shown here is derived from an EMBL/GenBank/DDBJ whole genome shotgun (WGS) entry which is preliminary data.</text>
</comment>
<reference evidence="3 4" key="1">
    <citation type="journal article" date="2024" name="BMC Genomics">
        <title>De novo assembly and annotation of Popillia japonica's genome with initial clues to its potential as an invasive pest.</title>
        <authorList>
            <person name="Cucini C."/>
            <person name="Boschi S."/>
            <person name="Funari R."/>
            <person name="Cardaioli E."/>
            <person name="Iannotti N."/>
            <person name="Marturano G."/>
            <person name="Paoli F."/>
            <person name="Bruttini M."/>
            <person name="Carapelli A."/>
            <person name="Frati F."/>
            <person name="Nardi F."/>
        </authorList>
    </citation>
    <scope>NUCLEOTIDE SEQUENCE [LARGE SCALE GENOMIC DNA]</scope>
    <source>
        <strain evidence="3">DMR45628</strain>
    </source>
</reference>
<feature type="compositionally biased region" description="Acidic residues" evidence="1">
    <location>
        <begin position="661"/>
        <end position="677"/>
    </location>
</feature>
<evidence type="ECO:0000256" key="1">
    <source>
        <dbReference type="SAM" id="MobiDB-lite"/>
    </source>
</evidence>
<dbReference type="AlphaFoldDB" id="A0AAW1L3G7"/>
<gene>
    <name evidence="3" type="ORF">QE152_g19066</name>
</gene>
<feature type="domain" description="C-type lectin" evidence="2">
    <location>
        <begin position="54"/>
        <end position="164"/>
    </location>
</feature>
<dbReference type="CDD" id="cd00037">
    <property type="entry name" value="CLECT"/>
    <property type="match status" value="1"/>
</dbReference>
<protein>
    <submittedName>
        <fullName evidence="3">Lectin C-type domain</fullName>
    </submittedName>
</protein>
<dbReference type="EMBL" id="JASPKY010000177">
    <property type="protein sequence ID" value="KAK9727603.1"/>
    <property type="molecule type" value="Genomic_DNA"/>
</dbReference>
<dbReference type="InterPro" id="IPR016186">
    <property type="entry name" value="C-type_lectin-like/link_sf"/>
</dbReference>
<evidence type="ECO:0000313" key="3">
    <source>
        <dbReference type="EMBL" id="KAK9727603.1"/>
    </source>
</evidence>
<feature type="region of interest" description="Disordered" evidence="1">
    <location>
        <begin position="649"/>
        <end position="699"/>
    </location>
</feature>
<feature type="compositionally biased region" description="Basic and acidic residues" evidence="1">
    <location>
        <begin position="479"/>
        <end position="495"/>
    </location>
</feature>
<feature type="region of interest" description="Disordered" evidence="1">
    <location>
        <begin position="468"/>
        <end position="511"/>
    </location>
</feature>
<organism evidence="3 4">
    <name type="scientific">Popillia japonica</name>
    <name type="common">Japanese beetle</name>
    <dbReference type="NCBI Taxonomy" id="7064"/>
    <lineage>
        <taxon>Eukaryota</taxon>
        <taxon>Metazoa</taxon>
        <taxon>Ecdysozoa</taxon>
        <taxon>Arthropoda</taxon>
        <taxon>Hexapoda</taxon>
        <taxon>Insecta</taxon>
        <taxon>Pterygota</taxon>
        <taxon>Neoptera</taxon>
        <taxon>Endopterygota</taxon>
        <taxon>Coleoptera</taxon>
        <taxon>Polyphaga</taxon>
        <taxon>Scarabaeiformia</taxon>
        <taxon>Scarabaeidae</taxon>
        <taxon>Rutelinae</taxon>
        <taxon>Popillia</taxon>
    </lineage>
</organism>
<name>A0AAW1L3G7_POPJA</name>
<feature type="region of interest" description="Disordered" evidence="1">
    <location>
        <begin position="329"/>
        <end position="370"/>
    </location>
</feature>
<keyword evidence="4" id="KW-1185">Reference proteome</keyword>
<accession>A0AAW1L3G7</accession>
<sequence>MSGECIGPTPLCTSGPPINVALLQIRLGERNYRRGCFVELGIFDEFQFGTQIGYHAVTYAAFDICRHEWQTFRIRFVNENSYSTYLLDSTSQFDAIRAYLKELDITSGVWIGLQKTGDKPNFTWTDFRPLSSDNHWQEAIPVGSDPLCVAMDPAADFRWHALSCGGPAIASFICELPVPSWATGIGGCLLTELPSLTVLYIPEQSALELTSDCGLDGTKRIACKGNANHDEMIKQLACTINQEDFEDKSTKNPSAAAAAIRSSGSNNNNAGYDLYEYESSNATVHKDNAAVDLYEYESSNATVHKDNAAVDMDEYGATKPTMVTRKETVDVGTQTTPRSGNGETITSATVTDRSPMGKSQSIASETKTVEASGNPIELTDSTATLETKVDGEYPGVINQGQLFSIIENGTVFDGVEMNETGTEDNKLKEATPAPHTHAEIRFTGSELPEVATRNTDILYTTVMYNKEPTEEASPVTNEALRKSEQQKAALKDLHTQKTANDLSTKSDDKTLSKEVERIPSGLVINSMAKLNRTNRKELPMIEDFDDSNDEIDLDIDNKLPYEKAYTRHQTVEIKLHSDQNKTKSVLFVTTKVNEKNKWAKENENVQKQTDTGKITSTERPTTLETFGITTTDLPNKTLKEKFLPRALQETQIISSKKPDAETSESEAENFDETEEPLYLEPQTQPRPNRQRQLTRPQRKSFYPYFFSRMLG</sequence>
<dbReference type="Proteomes" id="UP001458880">
    <property type="component" value="Unassembled WGS sequence"/>
</dbReference>
<dbReference type="Gene3D" id="3.10.100.10">
    <property type="entry name" value="Mannose-Binding Protein A, subunit A"/>
    <property type="match status" value="1"/>
</dbReference>
<dbReference type="InterPro" id="IPR001304">
    <property type="entry name" value="C-type_lectin-like"/>
</dbReference>
<evidence type="ECO:0000259" key="2">
    <source>
        <dbReference type="PROSITE" id="PS50041"/>
    </source>
</evidence>
<dbReference type="PROSITE" id="PS50041">
    <property type="entry name" value="C_TYPE_LECTIN_2"/>
    <property type="match status" value="1"/>
</dbReference>
<feature type="compositionally biased region" description="Polar residues" evidence="1">
    <location>
        <begin position="331"/>
        <end position="370"/>
    </location>
</feature>
<dbReference type="Pfam" id="PF00059">
    <property type="entry name" value="Lectin_C"/>
    <property type="match status" value="1"/>
</dbReference>